<keyword evidence="1" id="KW-0812">Transmembrane</keyword>
<feature type="transmembrane region" description="Helical" evidence="1">
    <location>
        <begin position="6"/>
        <end position="37"/>
    </location>
</feature>
<gene>
    <name evidence="2" type="ORF">SAMN04490247_3160</name>
</gene>
<dbReference type="EMBL" id="FNEV01000015">
    <property type="protein sequence ID" value="SDJ76759.1"/>
    <property type="molecule type" value="Genomic_DNA"/>
</dbReference>
<proteinExistence type="predicted"/>
<keyword evidence="1" id="KW-0472">Membrane</keyword>
<dbReference type="Proteomes" id="UP000199225">
    <property type="component" value="Unassembled WGS sequence"/>
</dbReference>
<keyword evidence="3" id="KW-1185">Reference proteome</keyword>
<name>A0A1G8WEH8_9BACI</name>
<dbReference type="STRING" id="86666.SAMN04490247_3160"/>
<sequence length="54" mass="6263">MKMKPIYQILSVALFFSTLFIDSFHTSVSLMILGILFMQMSMITDISELKKERS</sequence>
<evidence type="ECO:0000313" key="2">
    <source>
        <dbReference type="EMBL" id="SDJ76759.1"/>
    </source>
</evidence>
<organism evidence="2 3">
    <name type="scientific">Salimicrobium halophilum</name>
    <dbReference type="NCBI Taxonomy" id="86666"/>
    <lineage>
        <taxon>Bacteria</taxon>
        <taxon>Bacillati</taxon>
        <taxon>Bacillota</taxon>
        <taxon>Bacilli</taxon>
        <taxon>Bacillales</taxon>
        <taxon>Bacillaceae</taxon>
        <taxon>Salimicrobium</taxon>
    </lineage>
</organism>
<accession>A0A1G8WEH8</accession>
<dbReference type="AlphaFoldDB" id="A0A1G8WEH8"/>
<protein>
    <submittedName>
        <fullName evidence="2">Uncharacterized protein</fullName>
    </submittedName>
</protein>
<evidence type="ECO:0000313" key="3">
    <source>
        <dbReference type="Proteomes" id="UP000199225"/>
    </source>
</evidence>
<reference evidence="3" key="1">
    <citation type="submission" date="2016-10" db="EMBL/GenBank/DDBJ databases">
        <authorList>
            <person name="Varghese N."/>
            <person name="Submissions S."/>
        </authorList>
    </citation>
    <scope>NUCLEOTIDE SEQUENCE [LARGE SCALE GENOMIC DNA]</scope>
    <source>
        <strain evidence="3">DSM 4771</strain>
    </source>
</reference>
<evidence type="ECO:0000256" key="1">
    <source>
        <dbReference type="SAM" id="Phobius"/>
    </source>
</evidence>
<keyword evidence="1" id="KW-1133">Transmembrane helix</keyword>